<sequence>MRAIPAGDVLPADPLADEFDLDLRLGELTATRAGILVDAQTDGFGCLPTGGQGAGTTCNTQDDTCAGTCAGLATCPPTGCGATCENTCPLTACGATCEDTCPHTACGATCDTCPFTGCGDTCVGTCATCDNSCHPPCATEGIQNTCNLMFSCVC</sequence>
<organism evidence="1 2">
    <name type="scientific">Geodermatophilus saharensis</name>
    <dbReference type="NCBI Taxonomy" id="1137994"/>
    <lineage>
        <taxon>Bacteria</taxon>
        <taxon>Bacillati</taxon>
        <taxon>Actinomycetota</taxon>
        <taxon>Actinomycetes</taxon>
        <taxon>Geodermatophilales</taxon>
        <taxon>Geodermatophilaceae</taxon>
        <taxon>Geodermatophilus</taxon>
    </lineage>
</organism>
<reference evidence="2" key="1">
    <citation type="submission" date="2017-06" db="EMBL/GenBank/DDBJ databases">
        <authorList>
            <person name="Varghese N."/>
            <person name="Submissions S."/>
        </authorList>
    </citation>
    <scope>NUCLEOTIDE SEQUENCE [LARGE SCALE GENOMIC DNA]</scope>
    <source>
        <strain evidence="2">DSM 45423</strain>
    </source>
</reference>
<proteinExistence type="predicted"/>
<accession>A0A239C5T1</accession>
<keyword evidence="2" id="KW-1185">Reference proteome</keyword>
<evidence type="ECO:0000313" key="2">
    <source>
        <dbReference type="Proteomes" id="UP000198386"/>
    </source>
</evidence>
<dbReference type="Proteomes" id="UP000198386">
    <property type="component" value="Unassembled WGS sequence"/>
</dbReference>
<dbReference type="RefSeq" id="WP_089403280.1">
    <property type="nucleotide sequence ID" value="NZ_FZOH01000002.1"/>
</dbReference>
<evidence type="ECO:0000313" key="1">
    <source>
        <dbReference type="EMBL" id="SNS14991.1"/>
    </source>
</evidence>
<gene>
    <name evidence="1" type="ORF">SAMN04488107_1616</name>
</gene>
<name>A0A239C5T1_9ACTN</name>
<dbReference type="AlphaFoldDB" id="A0A239C5T1"/>
<dbReference type="EMBL" id="FZOH01000002">
    <property type="protein sequence ID" value="SNS14991.1"/>
    <property type="molecule type" value="Genomic_DNA"/>
</dbReference>
<dbReference type="OrthoDB" id="5216483at2"/>
<protein>
    <submittedName>
        <fullName evidence="1">Uncharacterized protein</fullName>
    </submittedName>
</protein>